<reference evidence="1" key="1">
    <citation type="submission" date="2023-10" db="EMBL/GenBank/DDBJ databases">
        <authorList>
            <person name="Rodriguez Cubillos JULIANA M."/>
            <person name="De Vega J."/>
        </authorList>
    </citation>
    <scope>NUCLEOTIDE SEQUENCE</scope>
</reference>
<sequence length="474" mass="53352">MNHKNKYCVELIALIWMSATIRMLQSLHPLDHHVFGHGTIGKKWALLVSGSYGYENYRHQADVCHAYQILKRGGLKDENIIVFMYDDIANHPENPRPGVLINHPNGSDVYHGVPKDYIGNEGNASNFYAVLSGNKSAVKGGSGKVLESGPNDTIFIYYTDHGAPGIIGMQDGGTLNAKDLIDALKKKHAAKSYKKMVIYLEACESGSMFEGLLPNDINVYAITASNATEDSWGFYCDDTIPPSPPEYSTTCLGDVFSISWMEDSDKNDMTKETLKQQYENVHRRTLISRKRDERSHVMQYGDLKISNDFLVTYIGANPTIINEHDYVLYPTSVNHNFNSPTPTRLVSQRDTRLIYLKTKLEKASNSEDKLKAQKELEVEIAHRKEVDNNVHQISNILFGEKRGSTLMVHVRSSGQPLVDDWDCLKKFIKTYESHCGTLSIYGRKYSRAFANMCNAGISEKQMVTATSQICKENK</sequence>
<keyword evidence="2" id="KW-1185">Reference proteome</keyword>
<dbReference type="Proteomes" id="UP001177021">
    <property type="component" value="Unassembled WGS sequence"/>
</dbReference>
<evidence type="ECO:0000313" key="2">
    <source>
        <dbReference type="Proteomes" id="UP001177021"/>
    </source>
</evidence>
<comment type="caution">
    <text evidence="1">The sequence shown here is derived from an EMBL/GenBank/DDBJ whole genome shotgun (WGS) entry which is preliminary data.</text>
</comment>
<gene>
    <name evidence="1" type="ORF">MILVUS5_LOCUS33848</name>
</gene>
<accession>A0ACB0LJX5</accession>
<name>A0ACB0LJX5_TRIPR</name>
<proteinExistence type="predicted"/>
<organism evidence="1 2">
    <name type="scientific">Trifolium pratense</name>
    <name type="common">Red clover</name>
    <dbReference type="NCBI Taxonomy" id="57577"/>
    <lineage>
        <taxon>Eukaryota</taxon>
        <taxon>Viridiplantae</taxon>
        <taxon>Streptophyta</taxon>
        <taxon>Embryophyta</taxon>
        <taxon>Tracheophyta</taxon>
        <taxon>Spermatophyta</taxon>
        <taxon>Magnoliopsida</taxon>
        <taxon>eudicotyledons</taxon>
        <taxon>Gunneridae</taxon>
        <taxon>Pentapetalae</taxon>
        <taxon>rosids</taxon>
        <taxon>fabids</taxon>
        <taxon>Fabales</taxon>
        <taxon>Fabaceae</taxon>
        <taxon>Papilionoideae</taxon>
        <taxon>50 kb inversion clade</taxon>
        <taxon>NPAAA clade</taxon>
        <taxon>Hologalegina</taxon>
        <taxon>IRL clade</taxon>
        <taxon>Trifolieae</taxon>
        <taxon>Trifolium</taxon>
    </lineage>
</organism>
<evidence type="ECO:0000313" key="1">
    <source>
        <dbReference type="EMBL" id="CAJ2669696.1"/>
    </source>
</evidence>
<dbReference type="EMBL" id="CASHSV030000615">
    <property type="protein sequence ID" value="CAJ2669696.1"/>
    <property type="molecule type" value="Genomic_DNA"/>
</dbReference>
<protein>
    <submittedName>
        <fullName evidence="1">Uncharacterized protein</fullName>
    </submittedName>
</protein>